<sequence>MNRILVNRIPGYLKNEFSNVGKLTINERNFKTILGDLEELIYYLNNIGEYNWIIILIKNLYSKIHAYQSYGDAVTYIRKFIDFAITRNRFEIAFDIYDFLEDLFLYQTDLGYDNILIELWVEAC</sequence>
<protein>
    <submittedName>
        <fullName evidence="1">Uncharacterized protein</fullName>
    </submittedName>
</protein>
<organism evidence="1">
    <name type="scientific">marine sediment metagenome</name>
    <dbReference type="NCBI Taxonomy" id="412755"/>
    <lineage>
        <taxon>unclassified sequences</taxon>
        <taxon>metagenomes</taxon>
        <taxon>ecological metagenomes</taxon>
    </lineage>
</organism>
<dbReference type="AlphaFoldDB" id="X1CXH1"/>
<proteinExistence type="predicted"/>
<dbReference type="EMBL" id="BART01019901">
    <property type="protein sequence ID" value="GAG97632.1"/>
    <property type="molecule type" value="Genomic_DNA"/>
</dbReference>
<accession>X1CXH1</accession>
<reference evidence="1" key="1">
    <citation type="journal article" date="2014" name="Front. Microbiol.">
        <title>High frequency of phylogenetically diverse reductive dehalogenase-homologous genes in deep subseafloor sedimentary metagenomes.</title>
        <authorList>
            <person name="Kawai M."/>
            <person name="Futagami T."/>
            <person name="Toyoda A."/>
            <person name="Takaki Y."/>
            <person name="Nishi S."/>
            <person name="Hori S."/>
            <person name="Arai W."/>
            <person name="Tsubouchi T."/>
            <person name="Morono Y."/>
            <person name="Uchiyama I."/>
            <person name="Ito T."/>
            <person name="Fujiyama A."/>
            <person name="Inagaki F."/>
            <person name="Takami H."/>
        </authorList>
    </citation>
    <scope>NUCLEOTIDE SEQUENCE</scope>
    <source>
        <strain evidence="1">Expedition CK06-06</strain>
    </source>
</reference>
<feature type="non-terminal residue" evidence="1">
    <location>
        <position position="124"/>
    </location>
</feature>
<gene>
    <name evidence="1" type="ORF">S01H4_37105</name>
</gene>
<evidence type="ECO:0000313" key="1">
    <source>
        <dbReference type="EMBL" id="GAG97632.1"/>
    </source>
</evidence>
<comment type="caution">
    <text evidence="1">The sequence shown here is derived from an EMBL/GenBank/DDBJ whole genome shotgun (WGS) entry which is preliminary data.</text>
</comment>
<name>X1CXH1_9ZZZZ</name>